<proteinExistence type="inferred from homology"/>
<organism evidence="12 13">
    <name type="scientific">Halorarum halophilum</name>
    <dbReference type="NCBI Taxonomy" id="2743090"/>
    <lineage>
        <taxon>Archaea</taxon>
        <taxon>Methanobacteriati</taxon>
        <taxon>Methanobacteriota</taxon>
        <taxon>Stenosarchaea group</taxon>
        <taxon>Halobacteria</taxon>
        <taxon>Halobacteriales</taxon>
        <taxon>Haloferacaceae</taxon>
        <taxon>Halorarum</taxon>
    </lineage>
</organism>
<keyword evidence="5 8" id="KW-1133">Transmembrane helix</keyword>
<evidence type="ECO:0000256" key="5">
    <source>
        <dbReference type="ARBA" id="ARBA00022989"/>
    </source>
</evidence>
<feature type="domain" description="Mechanosensitive ion channel MscS C-terminal" evidence="10">
    <location>
        <begin position="284"/>
        <end position="368"/>
    </location>
</feature>
<evidence type="ECO:0000256" key="2">
    <source>
        <dbReference type="ARBA" id="ARBA00008017"/>
    </source>
</evidence>
<keyword evidence="3" id="KW-1003">Cell membrane</keyword>
<accession>A0A7D5K6C0</accession>
<feature type="transmembrane region" description="Helical" evidence="8">
    <location>
        <begin position="199"/>
        <end position="225"/>
    </location>
</feature>
<feature type="transmembrane region" description="Helical" evidence="8">
    <location>
        <begin position="47"/>
        <end position="66"/>
    </location>
</feature>
<comment type="subcellular location">
    <subcellularLocation>
        <location evidence="1">Cell membrane</location>
        <topology evidence="1">Multi-pass membrane protein</topology>
    </subcellularLocation>
</comment>
<evidence type="ECO:0000259" key="10">
    <source>
        <dbReference type="Pfam" id="PF21082"/>
    </source>
</evidence>
<evidence type="ECO:0000256" key="7">
    <source>
        <dbReference type="SAM" id="MobiDB-lite"/>
    </source>
</evidence>
<dbReference type="InterPro" id="IPR011014">
    <property type="entry name" value="MscS_channel_TM-2"/>
</dbReference>
<feature type="region of interest" description="Disordered" evidence="7">
    <location>
        <begin position="378"/>
        <end position="418"/>
    </location>
</feature>
<feature type="domain" description="Mechanosensitive ion channel transmembrane helices 2/3" evidence="11">
    <location>
        <begin position="173"/>
        <end position="209"/>
    </location>
</feature>
<dbReference type="PANTHER" id="PTHR30221:SF20">
    <property type="entry name" value="SMALL-CONDUCTANCE MECHANOSENSITIVE CHANNEL"/>
    <property type="match status" value="1"/>
</dbReference>
<evidence type="ECO:0000256" key="8">
    <source>
        <dbReference type="SAM" id="Phobius"/>
    </source>
</evidence>
<dbReference type="InterPro" id="IPR006685">
    <property type="entry name" value="MscS_channel_2nd"/>
</dbReference>
<dbReference type="SUPFAM" id="SSF82689">
    <property type="entry name" value="Mechanosensitive channel protein MscS (YggB), C-terminal domain"/>
    <property type="match status" value="1"/>
</dbReference>
<gene>
    <name evidence="12" type="ORF">HUG10_03070</name>
</gene>
<keyword evidence="4 8" id="KW-0812">Transmembrane</keyword>
<name>A0A7D5K6C0_9EURY</name>
<protein>
    <submittedName>
        <fullName evidence="12">Mechanosensitive ion channel family protein</fullName>
    </submittedName>
</protein>
<dbReference type="SUPFAM" id="SSF82861">
    <property type="entry name" value="Mechanosensitive channel protein MscS (YggB), transmembrane region"/>
    <property type="match status" value="1"/>
</dbReference>
<dbReference type="InterPro" id="IPR010920">
    <property type="entry name" value="LSM_dom_sf"/>
</dbReference>
<sequence>MTGAAGAQNGTQTPTAFPTGNETTGSTPLFPPEVTEPLHELFPTVEAQLVGTLMVVVGLLLVGELIRASGDPLKERYNDTLVEAAQAGTMAVLTALVGIFFVVVWRGGAVVLFLIDVLDIEERDIAKLMFTAVILAGAYSLTRVTKRSVKRIGKRRGALSQHQRQIAHHVVQVTIFIVAVLVALSLWKVNIGGLLVGAGFAGIVLGLAARQTLGAVLAGFVVLFSRPFELGDWVRIGEHEGIVTDINIVNTQLRTYNDEFLMVPNDTVTSQEILNRSRKGRLRINVDVGVDYDADLEEAIDIAEGVMADREHVLEKPNPQVVLPEFGDSAVVLRLRFYIDNPSARKMWKARTNVIAALKSAFDDAGVTIPFPQRELSARGGRPAVDVTEAVADNGAPPETESNSARDRGAGTGAGDAE</sequence>
<dbReference type="InterPro" id="IPR023408">
    <property type="entry name" value="MscS_beta-dom_sf"/>
</dbReference>
<dbReference type="GeneID" id="56027781"/>
<dbReference type="SUPFAM" id="SSF50182">
    <property type="entry name" value="Sm-like ribonucleoproteins"/>
    <property type="match status" value="1"/>
</dbReference>
<evidence type="ECO:0000259" key="9">
    <source>
        <dbReference type="Pfam" id="PF00924"/>
    </source>
</evidence>
<feature type="compositionally biased region" description="Polar residues" evidence="7">
    <location>
        <begin position="8"/>
        <end position="27"/>
    </location>
</feature>
<evidence type="ECO:0000313" key="12">
    <source>
        <dbReference type="EMBL" id="QLG26579.1"/>
    </source>
</evidence>
<dbReference type="Pfam" id="PF00924">
    <property type="entry name" value="MS_channel_2nd"/>
    <property type="match status" value="1"/>
</dbReference>
<dbReference type="PANTHER" id="PTHR30221">
    <property type="entry name" value="SMALL-CONDUCTANCE MECHANOSENSITIVE CHANNEL"/>
    <property type="match status" value="1"/>
</dbReference>
<dbReference type="RefSeq" id="WP_179168154.1">
    <property type="nucleotide sequence ID" value="NZ_CP058529.1"/>
</dbReference>
<evidence type="ECO:0000256" key="1">
    <source>
        <dbReference type="ARBA" id="ARBA00004651"/>
    </source>
</evidence>
<dbReference type="GO" id="GO:0005886">
    <property type="term" value="C:plasma membrane"/>
    <property type="evidence" value="ECO:0007669"/>
    <property type="project" value="UniProtKB-SubCell"/>
</dbReference>
<dbReference type="InterPro" id="IPR049278">
    <property type="entry name" value="MS_channel_C"/>
</dbReference>
<dbReference type="OrthoDB" id="31543at2157"/>
<dbReference type="Pfam" id="PF21082">
    <property type="entry name" value="MS_channel_3rd"/>
    <property type="match status" value="1"/>
</dbReference>
<feature type="region of interest" description="Disordered" evidence="7">
    <location>
        <begin position="1"/>
        <end position="30"/>
    </location>
</feature>
<dbReference type="Gene3D" id="1.10.287.1260">
    <property type="match status" value="1"/>
</dbReference>
<keyword evidence="6 8" id="KW-0472">Membrane</keyword>
<evidence type="ECO:0000259" key="11">
    <source>
        <dbReference type="Pfam" id="PF21088"/>
    </source>
</evidence>
<feature type="transmembrane region" description="Helical" evidence="8">
    <location>
        <begin position="87"/>
        <end position="105"/>
    </location>
</feature>
<dbReference type="GO" id="GO:0008381">
    <property type="term" value="F:mechanosensitive monoatomic ion channel activity"/>
    <property type="evidence" value="ECO:0007669"/>
    <property type="project" value="InterPro"/>
</dbReference>
<dbReference type="Gene3D" id="3.30.70.100">
    <property type="match status" value="1"/>
</dbReference>
<dbReference type="Gene3D" id="2.30.30.60">
    <property type="match status" value="1"/>
</dbReference>
<feature type="domain" description="Mechanosensitive ion channel MscS" evidence="9">
    <location>
        <begin position="216"/>
        <end position="278"/>
    </location>
</feature>
<reference evidence="12 13" key="1">
    <citation type="submission" date="2020-07" db="EMBL/GenBank/DDBJ databases">
        <title>Gai3-2, isolated from salt lake.</title>
        <authorList>
            <person name="Cui H."/>
            <person name="Shi X."/>
        </authorList>
    </citation>
    <scope>NUCLEOTIDE SEQUENCE [LARGE SCALE GENOMIC DNA]</scope>
    <source>
        <strain evidence="12 13">Gai3-2</strain>
    </source>
</reference>
<feature type="transmembrane region" description="Helical" evidence="8">
    <location>
        <begin position="166"/>
        <end position="187"/>
    </location>
</feature>
<dbReference type="KEGG" id="halg:HUG10_03070"/>
<evidence type="ECO:0000313" key="13">
    <source>
        <dbReference type="Proteomes" id="UP000509750"/>
    </source>
</evidence>
<comment type="similarity">
    <text evidence="2">Belongs to the MscS (TC 1.A.23) family.</text>
</comment>
<dbReference type="InterPro" id="IPR049142">
    <property type="entry name" value="MS_channel_1st"/>
</dbReference>
<feature type="transmembrane region" description="Helical" evidence="8">
    <location>
        <begin position="125"/>
        <end position="145"/>
    </location>
</feature>
<evidence type="ECO:0000256" key="4">
    <source>
        <dbReference type="ARBA" id="ARBA00022692"/>
    </source>
</evidence>
<dbReference type="AlphaFoldDB" id="A0A7D5K6C0"/>
<keyword evidence="13" id="KW-1185">Reference proteome</keyword>
<dbReference type="Proteomes" id="UP000509750">
    <property type="component" value="Chromosome"/>
</dbReference>
<dbReference type="EMBL" id="CP058529">
    <property type="protein sequence ID" value="QLG26579.1"/>
    <property type="molecule type" value="Genomic_DNA"/>
</dbReference>
<dbReference type="Pfam" id="PF21088">
    <property type="entry name" value="MS_channel_1st"/>
    <property type="match status" value="1"/>
</dbReference>
<evidence type="ECO:0000256" key="3">
    <source>
        <dbReference type="ARBA" id="ARBA00022475"/>
    </source>
</evidence>
<dbReference type="InterPro" id="IPR045275">
    <property type="entry name" value="MscS_archaea/bacteria_type"/>
</dbReference>
<evidence type="ECO:0000256" key="6">
    <source>
        <dbReference type="ARBA" id="ARBA00023136"/>
    </source>
</evidence>
<dbReference type="InterPro" id="IPR011066">
    <property type="entry name" value="MscS_channel_C_sf"/>
</dbReference>